<dbReference type="PROSITE" id="PS51007">
    <property type="entry name" value="CYTC"/>
    <property type="match status" value="1"/>
</dbReference>
<evidence type="ECO:0000256" key="4">
    <source>
        <dbReference type="ARBA" id="ARBA00022617"/>
    </source>
</evidence>
<evidence type="ECO:0000256" key="8">
    <source>
        <dbReference type="ARBA" id="ARBA00022891"/>
    </source>
</evidence>
<dbReference type="EMBL" id="CAJNJA010026807">
    <property type="protein sequence ID" value="CAE7565505.1"/>
    <property type="molecule type" value="Genomic_DNA"/>
</dbReference>
<keyword evidence="6 13" id="KW-0732">Signal</keyword>
<dbReference type="InterPro" id="IPR018391">
    <property type="entry name" value="PQQ_b-propeller_rpt"/>
</dbReference>
<dbReference type="OrthoDB" id="416253at2759"/>
<feature type="signal peptide" evidence="13">
    <location>
        <begin position="1"/>
        <end position="23"/>
    </location>
</feature>
<evidence type="ECO:0000313" key="15">
    <source>
        <dbReference type="EMBL" id="CAE7565505.1"/>
    </source>
</evidence>
<keyword evidence="8" id="KW-0634">PQQ</keyword>
<dbReference type="SMART" id="SM00564">
    <property type="entry name" value="PQQ"/>
    <property type="match status" value="5"/>
</dbReference>
<keyword evidence="16" id="KW-1185">Reference proteome</keyword>
<dbReference type="Gene3D" id="1.10.760.10">
    <property type="entry name" value="Cytochrome c-like domain"/>
    <property type="match status" value="1"/>
</dbReference>
<evidence type="ECO:0000313" key="16">
    <source>
        <dbReference type="Proteomes" id="UP000601435"/>
    </source>
</evidence>
<evidence type="ECO:0000259" key="14">
    <source>
        <dbReference type="PROSITE" id="PS51007"/>
    </source>
</evidence>
<comment type="cofactor">
    <cofactor evidence="2">
        <name>pyrroloquinoline quinone</name>
        <dbReference type="ChEBI" id="CHEBI:58442"/>
    </cofactor>
</comment>
<keyword evidence="9" id="KW-0560">Oxidoreductase</keyword>
<dbReference type="PANTHER" id="PTHR32303">
    <property type="entry name" value="QUINOPROTEIN ALCOHOL DEHYDROGENASE (CYTOCHROME C)"/>
    <property type="match status" value="1"/>
</dbReference>
<reference evidence="15" key="1">
    <citation type="submission" date="2021-02" db="EMBL/GenBank/DDBJ databases">
        <authorList>
            <person name="Dougan E. K."/>
            <person name="Rhodes N."/>
            <person name="Thang M."/>
            <person name="Chan C."/>
        </authorList>
    </citation>
    <scope>NUCLEOTIDE SEQUENCE</scope>
</reference>
<dbReference type="NCBIfam" id="TIGR03075">
    <property type="entry name" value="PQQ_enz_alc_DH"/>
    <property type="match status" value="1"/>
</dbReference>
<dbReference type="PROSITE" id="PS51257">
    <property type="entry name" value="PROKAR_LIPOPROTEIN"/>
    <property type="match status" value="1"/>
</dbReference>
<dbReference type="FunFam" id="2.140.10.10:FF:000003">
    <property type="entry name" value="Methanol dehydrogenase, large subunit"/>
    <property type="match status" value="1"/>
</dbReference>
<dbReference type="InterPro" id="IPR011047">
    <property type="entry name" value="Quinoprotein_ADH-like_sf"/>
</dbReference>
<keyword evidence="5 12" id="KW-0479">Metal-binding</keyword>
<dbReference type="Pfam" id="PF01011">
    <property type="entry name" value="PQQ"/>
    <property type="match status" value="2"/>
</dbReference>
<name>A0A812UCE7_9DINO</name>
<comment type="caution">
    <text evidence="15">The sequence shown here is derived from an EMBL/GenBank/DDBJ whole genome shotgun (WGS) entry which is preliminary data.</text>
</comment>
<comment type="similarity">
    <text evidence="3">Belongs to the bacterial PQQ dehydrogenase family.</text>
</comment>
<evidence type="ECO:0000256" key="6">
    <source>
        <dbReference type="ARBA" id="ARBA00022729"/>
    </source>
</evidence>
<evidence type="ECO:0000256" key="7">
    <source>
        <dbReference type="ARBA" id="ARBA00022837"/>
    </source>
</evidence>
<evidence type="ECO:0000256" key="5">
    <source>
        <dbReference type="ARBA" id="ARBA00022723"/>
    </source>
</evidence>
<dbReference type="InterPro" id="IPR002372">
    <property type="entry name" value="PQQ_rpt_dom"/>
</dbReference>
<dbReference type="InterPro" id="IPR001479">
    <property type="entry name" value="Quinoprotein_DH_CS"/>
</dbReference>
<dbReference type="InterPro" id="IPR017512">
    <property type="entry name" value="PQQ_MeOH/EtOH_DH"/>
</dbReference>
<evidence type="ECO:0000256" key="2">
    <source>
        <dbReference type="ARBA" id="ARBA00001931"/>
    </source>
</evidence>
<organism evidence="15 16">
    <name type="scientific">Symbiodinium necroappetens</name>
    <dbReference type="NCBI Taxonomy" id="1628268"/>
    <lineage>
        <taxon>Eukaryota</taxon>
        <taxon>Sar</taxon>
        <taxon>Alveolata</taxon>
        <taxon>Dinophyceae</taxon>
        <taxon>Suessiales</taxon>
        <taxon>Symbiodiniaceae</taxon>
        <taxon>Symbiodinium</taxon>
    </lineage>
</organism>
<dbReference type="Gene3D" id="2.140.10.10">
    <property type="entry name" value="Quinoprotein alcohol dehydrogenase-like superfamily"/>
    <property type="match status" value="1"/>
</dbReference>
<dbReference type="AlphaFoldDB" id="A0A812UCE7"/>
<evidence type="ECO:0000256" key="9">
    <source>
        <dbReference type="ARBA" id="ARBA00023002"/>
    </source>
</evidence>
<keyword evidence="11" id="KW-1015">Disulfide bond</keyword>
<dbReference type="InterPro" id="IPR009056">
    <property type="entry name" value="Cyt_c-like_dom"/>
</dbReference>
<dbReference type="Pfam" id="PF13442">
    <property type="entry name" value="Cytochrome_CBB3"/>
    <property type="match status" value="1"/>
</dbReference>
<dbReference type="GO" id="GO:0020037">
    <property type="term" value="F:heme binding"/>
    <property type="evidence" value="ECO:0007669"/>
    <property type="project" value="InterPro"/>
</dbReference>
<accession>A0A812UCE7</accession>
<dbReference type="Proteomes" id="UP000601435">
    <property type="component" value="Unassembled WGS sequence"/>
</dbReference>
<dbReference type="InterPro" id="IPR036909">
    <property type="entry name" value="Cyt_c-like_dom_sf"/>
</dbReference>
<dbReference type="SUPFAM" id="SSF50998">
    <property type="entry name" value="Quinoprotein alcohol dehydrogenase-like"/>
    <property type="match status" value="1"/>
</dbReference>
<evidence type="ECO:0000256" key="12">
    <source>
        <dbReference type="PROSITE-ProRule" id="PRU00433"/>
    </source>
</evidence>
<feature type="domain" description="Cytochrome c" evidence="14">
    <location>
        <begin position="641"/>
        <end position="719"/>
    </location>
</feature>
<gene>
    <name evidence="15" type="primary">qbdA</name>
    <name evidence="15" type="ORF">SNEC2469_LOCUS16424</name>
</gene>
<evidence type="ECO:0000256" key="3">
    <source>
        <dbReference type="ARBA" id="ARBA00008156"/>
    </source>
</evidence>
<feature type="chain" id="PRO_5032534743" evidence="13">
    <location>
        <begin position="24"/>
        <end position="758"/>
    </location>
</feature>
<sequence>MKVFYRTSVLAAALLWLTACSESATTETPAATETPTAEAVSATGNIVASRSAEIQQATASIDEARIVKADAANWLSTGRTYDEQRHSPLSQINKETVDDLGLAWFWDTGTKRGLEATPIVVDGVMFTSGTWSVVWAHDAKTGELLWEYDPEVPKAWARYACCDVVNRGVAAWKGKIYVGTLDGRLVALDAGTGVPVWDVKTILPNRPYTITGTPRIVKDKVIIGNGGAEYGVRGYVTAYDAETGEQDWRFYTVPGNPEDGFETEDMEMAAATWRGGKWWEVGGGGTAWDAMAYDPELNLLYIGTGNGAPWNRYIRSPGGGDNLFISSIVALNPDTGLREWHYQTTPGDTWDYTATQHMILADIEIQGEARKVIMQAPKNGFFYVLDRTNGEFISAEAYVPITWATHVDQETGRPVENPEAHYANEKKRIQPGPLGGHNWHPMTYHPGTGLVYIPALDLRFDYAQDNAFRHSPEDWNLGIDFREQAPPPSAEENIDNLQSIKGFLAAWDPVTQREVWRVQHATAWNGGLLSTAGDLIFQGRADGQFAAYTADTGELVWESPVHVGIIAAPVSYSIDGEQYITVVAGWGGAYGLASGAPRHRNNVLSEGRILTYKLGGKAELPTPEVTYLAVPTPPAMDYTAEQQQHGQDLFHQYCAVCHGPGVGTAGPVANLMYAGQETHSIWDAIVVGGAYAEKGMPSFNHALTASDAQDIRAYVIERAKAVIAFCESSFREEYPELLDTACEIPQVGDAGAIAGGGQ</sequence>
<dbReference type="GO" id="GO:0016020">
    <property type="term" value="C:membrane"/>
    <property type="evidence" value="ECO:0007669"/>
    <property type="project" value="InterPro"/>
</dbReference>
<protein>
    <submittedName>
        <fullName evidence="15">QbdA protein</fullName>
    </submittedName>
</protein>
<comment type="cofactor">
    <cofactor evidence="1">
        <name>Ca(2+)</name>
        <dbReference type="ChEBI" id="CHEBI:29108"/>
    </cofactor>
</comment>
<dbReference type="GO" id="GO:0005509">
    <property type="term" value="F:calcium ion binding"/>
    <property type="evidence" value="ECO:0007669"/>
    <property type="project" value="InterPro"/>
</dbReference>
<dbReference type="GO" id="GO:0009055">
    <property type="term" value="F:electron transfer activity"/>
    <property type="evidence" value="ECO:0007669"/>
    <property type="project" value="InterPro"/>
</dbReference>
<keyword evidence="7" id="KW-0106">Calcium</keyword>
<evidence type="ECO:0000256" key="13">
    <source>
        <dbReference type="SAM" id="SignalP"/>
    </source>
</evidence>
<dbReference type="SUPFAM" id="SSF46626">
    <property type="entry name" value="Cytochrome c"/>
    <property type="match status" value="1"/>
</dbReference>
<keyword evidence="4 12" id="KW-0349">Heme</keyword>
<evidence type="ECO:0000256" key="1">
    <source>
        <dbReference type="ARBA" id="ARBA00001913"/>
    </source>
</evidence>
<dbReference type="GO" id="GO:0016614">
    <property type="term" value="F:oxidoreductase activity, acting on CH-OH group of donors"/>
    <property type="evidence" value="ECO:0007669"/>
    <property type="project" value="InterPro"/>
</dbReference>
<evidence type="ECO:0000256" key="11">
    <source>
        <dbReference type="ARBA" id="ARBA00023157"/>
    </source>
</evidence>
<evidence type="ECO:0000256" key="10">
    <source>
        <dbReference type="ARBA" id="ARBA00023004"/>
    </source>
</evidence>
<proteinExistence type="inferred from homology"/>
<dbReference type="CDD" id="cd10279">
    <property type="entry name" value="PQQ_ADH_II"/>
    <property type="match status" value="1"/>
</dbReference>
<dbReference type="PROSITE" id="PS00364">
    <property type="entry name" value="BACTERIAL_PQQ_2"/>
    <property type="match status" value="1"/>
</dbReference>
<keyword evidence="10 12" id="KW-0408">Iron</keyword>